<feature type="transmembrane region" description="Helical" evidence="1">
    <location>
        <begin position="130"/>
        <end position="148"/>
    </location>
</feature>
<dbReference type="EMBL" id="CAKOGP040000569">
    <property type="protein sequence ID" value="CAJ1936875.1"/>
    <property type="molecule type" value="Genomic_DNA"/>
</dbReference>
<keyword evidence="3" id="KW-1185">Reference proteome</keyword>
<organism evidence="2 3">
    <name type="scientific">Cylindrotheca closterium</name>
    <dbReference type="NCBI Taxonomy" id="2856"/>
    <lineage>
        <taxon>Eukaryota</taxon>
        <taxon>Sar</taxon>
        <taxon>Stramenopiles</taxon>
        <taxon>Ochrophyta</taxon>
        <taxon>Bacillariophyta</taxon>
        <taxon>Bacillariophyceae</taxon>
        <taxon>Bacillariophycidae</taxon>
        <taxon>Bacillariales</taxon>
        <taxon>Bacillariaceae</taxon>
        <taxon>Cylindrotheca</taxon>
    </lineage>
</organism>
<dbReference type="Proteomes" id="UP001295423">
    <property type="component" value="Unassembled WGS sequence"/>
</dbReference>
<keyword evidence="1" id="KW-0472">Membrane</keyword>
<dbReference type="AlphaFoldDB" id="A0AAD2FK51"/>
<evidence type="ECO:0000256" key="1">
    <source>
        <dbReference type="SAM" id="Phobius"/>
    </source>
</evidence>
<protein>
    <submittedName>
        <fullName evidence="2">Uncharacterized protein</fullName>
    </submittedName>
</protein>
<evidence type="ECO:0000313" key="3">
    <source>
        <dbReference type="Proteomes" id="UP001295423"/>
    </source>
</evidence>
<evidence type="ECO:0000313" key="2">
    <source>
        <dbReference type="EMBL" id="CAJ1936875.1"/>
    </source>
</evidence>
<name>A0AAD2FK51_9STRA</name>
<feature type="transmembrane region" description="Helical" evidence="1">
    <location>
        <begin position="106"/>
        <end position="124"/>
    </location>
</feature>
<accession>A0AAD2FK51</accession>
<keyword evidence="1" id="KW-1133">Transmembrane helix</keyword>
<sequence>MMSSTHSHDLYSRREDDIISHQQRYCLCAGFSTLSALVTSLIRIVNLFLAIFVATTEEFLAVQIFTSALAIYQVTCLMIHMKREERVNPNTSLYEFTKSQHETIKMVLAVIVGLIMAVCLPYLTFCTDEIQWRHAGGGVLLFVFPASFDYRIRRSILYLLLGIRPENKNETGDTDIDNGFILLWMGKYFQMPVELGPVLAYALAEQHDEIVLISTLVMTMGLILVGVVARTRPGNCWISRDGKVHIPVNASKAELSYAGYLASYYDACDDERVVYVASGDVAKDIPRLLEWIAESDLPEAGRWGQVLGSGNAETGTELCVEQCFGKSILYRHDDVVVGSTTTYIHLGQKVFEIQGGGYMKETSSKLELLDGATSVSGSWEIM</sequence>
<comment type="caution">
    <text evidence="2">The sequence shown here is derived from an EMBL/GenBank/DDBJ whole genome shotgun (WGS) entry which is preliminary data.</text>
</comment>
<keyword evidence="1" id="KW-0812">Transmembrane</keyword>
<feature type="transmembrane region" description="Helical" evidence="1">
    <location>
        <begin position="59"/>
        <end position="79"/>
    </location>
</feature>
<feature type="transmembrane region" description="Helical" evidence="1">
    <location>
        <begin position="210"/>
        <end position="229"/>
    </location>
</feature>
<gene>
    <name evidence="2" type="ORF">CYCCA115_LOCUS5407</name>
</gene>
<proteinExistence type="predicted"/>
<feature type="transmembrane region" description="Helical" evidence="1">
    <location>
        <begin position="25"/>
        <end position="53"/>
    </location>
</feature>
<reference evidence="2" key="1">
    <citation type="submission" date="2023-08" db="EMBL/GenBank/DDBJ databases">
        <authorList>
            <person name="Audoor S."/>
            <person name="Bilcke G."/>
        </authorList>
    </citation>
    <scope>NUCLEOTIDE SEQUENCE</scope>
</reference>